<dbReference type="InterPro" id="IPR002049">
    <property type="entry name" value="LE_dom"/>
</dbReference>
<gene>
    <name evidence="5" type="ORF">L596_029542</name>
</gene>
<comment type="caution">
    <text evidence="5">The sequence shown here is derived from an EMBL/GenBank/DDBJ whole genome shotgun (WGS) entry which is preliminary data.</text>
</comment>
<evidence type="ECO:0000313" key="5">
    <source>
        <dbReference type="EMBL" id="TKR59937.1"/>
    </source>
</evidence>
<dbReference type="EMBL" id="AZBU02000012">
    <property type="protein sequence ID" value="TKR59937.1"/>
    <property type="molecule type" value="Genomic_DNA"/>
</dbReference>
<dbReference type="AlphaFoldDB" id="A0A4U5LUZ4"/>
<dbReference type="PROSITE" id="PS00022">
    <property type="entry name" value="EGF_1"/>
    <property type="match status" value="1"/>
</dbReference>
<dbReference type="PROSITE" id="PS01186">
    <property type="entry name" value="EGF_2"/>
    <property type="match status" value="1"/>
</dbReference>
<accession>A0A4U5LUZ4</accession>
<name>A0A4U5LUZ4_STECR</name>
<protein>
    <recommendedName>
        <fullName evidence="3 4">EGF-like domain-containing protein</fullName>
    </recommendedName>
</protein>
<keyword evidence="6" id="KW-1185">Reference proteome</keyword>
<organism evidence="5 6">
    <name type="scientific">Steinernema carpocapsae</name>
    <name type="common">Entomopathogenic nematode</name>
    <dbReference type="NCBI Taxonomy" id="34508"/>
    <lineage>
        <taxon>Eukaryota</taxon>
        <taxon>Metazoa</taxon>
        <taxon>Ecdysozoa</taxon>
        <taxon>Nematoda</taxon>
        <taxon>Chromadorea</taxon>
        <taxon>Rhabditida</taxon>
        <taxon>Tylenchina</taxon>
        <taxon>Panagrolaimomorpha</taxon>
        <taxon>Strongyloidoidea</taxon>
        <taxon>Steinernematidae</taxon>
        <taxon>Steinernema</taxon>
    </lineage>
</organism>
<evidence type="ECO:0000259" key="4">
    <source>
        <dbReference type="PROSITE" id="PS01186"/>
    </source>
</evidence>
<feature type="chain" id="PRO_5021011561" description="EGF-like domain-containing protein" evidence="2">
    <location>
        <begin position="21"/>
        <end position="235"/>
    </location>
</feature>
<keyword evidence="1" id="KW-1133">Transmembrane helix</keyword>
<evidence type="ECO:0000259" key="3">
    <source>
        <dbReference type="PROSITE" id="PS00022"/>
    </source>
</evidence>
<dbReference type="OrthoDB" id="6130531at2759"/>
<dbReference type="Proteomes" id="UP000298663">
    <property type="component" value="Unassembled WGS sequence"/>
</dbReference>
<evidence type="ECO:0000313" key="6">
    <source>
        <dbReference type="Proteomes" id="UP000298663"/>
    </source>
</evidence>
<sequence>MAHLLTVVTFLFALCTLLLARGGRYVTDARKCNPSGGKWSYVGQQCVCYNHYTGDRCDQVTRCLHGQLHNGICLCNYGWHGDLCNRIFCFYGYAVRNDTACECQHKIAGMYCDACHDRTSTGPPSCLPQDNYATQITPIKDYDERHFQGFFREIFHDLKYILDSIPYLPLFIIATLMIKFTLFVDTVVYTGKLNEWRHRIYKVYRSLQEIELRMVARNENSRERSPPYEHVVREC</sequence>
<evidence type="ECO:0000256" key="1">
    <source>
        <dbReference type="SAM" id="Phobius"/>
    </source>
</evidence>
<keyword evidence="1" id="KW-0812">Transmembrane</keyword>
<feature type="signal peptide" evidence="2">
    <location>
        <begin position="1"/>
        <end position="20"/>
    </location>
</feature>
<proteinExistence type="predicted"/>
<feature type="transmembrane region" description="Helical" evidence="1">
    <location>
        <begin position="167"/>
        <end position="189"/>
    </location>
</feature>
<dbReference type="STRING" id="34508.A0A4U5LUZ4"/>
<reference evidence="5 6" key="1">
    <citation type="journal article" date="2015" name="Genome Biol.">
        <title>Comparative genomics of Steinernema reveals deeply conserved gene regulatory networks.</title>
        <authorList>
            <person name="Dillman A.R."/>
            <person name="Macchietto M."/>
            <person name="Porter C.F."/>
            <person name="Rogers A."/>
            <person name="Williams B."/>
            <person name="Antoshechkin I."/>
            <person name="Lee M.M."/>
            <person name="Goodwin Z."/>
            <person name="Lu X."/>
            <person name="Lewis E.E."/>
            <person name="Goodrich-Blair H."/>
            <person name="Stock S.P."/>
            <person name="Adams B.J."/>
            <person name="Sternberg P.W."/>
            <person name="Mortazavi A."/>
        </authorList>
    </citation>
    <scope>NUCLEOTIDE SEQUENCE [LARGE SCALE GENOMIC DNA]</scope>
    <source>
        <strain evidence="5 6">ALL</strain>
    </source>
</reference>
<dbReference type="InterPro" id="IPR000742">
    <property type="entry name" value="EGF"/>
</dbReference>
<dbReference type="Pfam" id="PF00053">
    <property type="entry name" value="EGF_laminin"/>
    <property type="match status" value="2"/>
</dbReference>
<evidence type="ECO:0000256" key="2">
    <source>
        <dbReference type="SAM" id="SignalP"/>
    </source>
</evidence>
<feature type="domain" description="EGF-like" evidence="3 4">
    <location>
        <begin position="73"/>
        <end position="84"/>
    </location>
</feature>
<reference evidence="5 6" key="2">
    <citation type="journal article" date="2019" name="G3 (Bethesda)">
        <title>Hybrid Assembly of the Genome of the Entomopathogenic Nematode Steinernema carpocapsae Identifies the X-Chromosome.</title>
        <authorList>
            <person name="Serra L."/>
            <person name="Macchietto M."/>
            <person name="Macias-Munoz A."/>
            <person name="McGill C.J."/>
            <person name="Rodriguez I.M."/>
            <person name="Rodriguez B."/>
            <person name="Murad R."/>
            <person name="Mortazavi A."/>
        </authorList>
    </citation>
    <scope>NUCLEOTIDE SEQUENCE [LARGE SCALE GENOMIC DNA]</scope>
    <source>
        <strain evidence="5 6">ALL</strain>
    </source>
</reference>
<keyword evidence="2" id="KW-0732">Signal</keyword>
<keyword evidence="1" id="KW-0472">Membrane</keyword>